<evidence type="ECO:0000313" key="7">
    <source>
        <dbReference type="Proteomes" id="UP001597351"/>
    </source>
</evidence>
<dbReference type="Gene3D" id="3.40.50.280">
    <property type="entry name" value="Cobalamin-binding domain"/>
    <property type="match status" value="1"/>
</dbReference>
<keyword evidence="7" id="KW-1185">Reference proteome</keyword>
<evidence type="ECO:0000256" key="2">
    <source>
        <dbReference type="ARBA" id="ARBA00023125"/>
    </source>
</evidence>
<dbReference type="InterPro" id="IPR000551">
    <property type="entry name" value="MerR-type_HTH_dom"/>
</dbReference>
<dbReference type="PROSITE" id="PS51332">
    <property type="entry name" value="B12_BINDING"/>
    <property type="match status" value="1"/>
</dbReference>
<dbReference type="InterPro" id="IPR009061">
    <property type="entry name" value="DNA-bd_dom_put_sf"/>
</dbReference>
<dbReference type="InterPro" id="IPR003759">
    <property type="entry name" value="Cbl-bd_cap"/>
</dbReference>
<dbReference type="CDD" id="cd01104">
    <property type="entry name" value="HTH_MlrA-CarA"/>
    <property type="match status" value="1"/>
</dbReference>
<dbReference type="PANTHER" id="PTHR30204:SF67">
    <property type="entry name" value="HTH-TYPE TRANSCRIPTIONAL REGULATOR MLRA-RELATED"/>
    <property type="match status" value="1"/>
</dbReference>
<dbReference type="Gene3D" id="1.10.1240.10">
    <property type="entry name" value="Methionine synthase domain"/>
    <property type="match status" value="1"/>
</dbReference>
<dbReference type="InterPro" id="IPR036594">
    <property type="entry name" value="Meth_synthase_dom"/>
</dbReference>
<protein>
    <submittedName>
        <fullName evidence="6">MerR family transcriptional regulator</fullName>
    </submittedName>
</protein>
<dbReference type="RefSeq" id="WP_343916028.1">
    <property type="nucleotide sequence ID" value="NZ_BAAAJT010000002.1"/>
</dbReference>
<dbReference type="Pfam" id="PF02607">
    <property type="entry name" value="B12-binding_2"/>
    <property type="match status" value="1"/>
</dbReference>
<gene>
    <name evidence="6" type="ORF">ACFSDE_04905</name>
</gene>
<proteinExistence type="predicted"/>
<dbReference type="SMART" id="SM00422">
    <property type="entry name" value="HTH_MERR"/>
    <property type="match status" value="1"/>
</dbReference>
<evidence type="ECO:0000313" key="6">
    <source>
        <dbReference type="EMBL" id="MFD1946119.1"/>
    </source>
</evidence>
<dbReference type="InterPro" id="IPR006158">
    <property type="entry name" value="Cobalamin-bd"/>
</dbReference>
<reference evidence="7" key="1">
    <citation type="journal article" date="2019" name="Int. J. Syst. Evol. Microbiol.">
        <title>The Global Catalogue of Microorganisms (GCM) 10K type strain sequencing project: providing services to taxonomists for standard genome sequencing and annotation.</title>
        <authorList>
            <consortium name="The Broad Institute Genomics Platform"/>
            <consortium name="The Broad Institute Genome Sequencing Center for Infectious Disease"/>
            <person name="Wu L."/>
            <person name="Ma J."/>
        </authorList>
    </citation>
    <scope>NUCLEOTIDE SEQUENCE [LARGE SCALE GENOMIC DNA]</scope>
    <source>
        <strain evidence="7">CGMCC 1.12477</strain>
    </source>
</reference>
<keyword evidence="1" id="KW-0805">Transcription regulation</keyword>
<dbReference type="SUPFAM" id="SSF52242">
    <property type="entry name" value="Cobalamin (vitamin B12)-binding domain"/>
    <property type="match status" value="1"/>
</dbReference>
<evidence type="ECO:0000259" key="4">
    <source>
        <dbReference type="PROSITE" id="PS50937"/>
    </source>
</evidence>
<feature type="domain" description="B12-binding" evidence="5">
    <location>
        <begin position="170"/>
        <end position="284"/>
    </location>
</feature>
<dbReference type="InterPro" id="IPR036724">
    <property type="entry name" value="Cobalamin-bd_sf"/>
</dbReference>
<evidence type="ECO:0000256" key="3">
    <source>
        <dbReference type="ARBA" id="ARBA00023163"/>
    </source>
</evidence>
<dbReference type="Gene3D" id="1.10.1660.10">
    <property type="match status" value="1"/>
</dbReference>
<dbReference type="PANTHER" id="PTHR30204">
    <property type="entry name" value="REDOX-CYCLING DRUG-SENSING TRANSCRIPTIONAL ACTIVATOR SOXR"/>
    <property type="match status" value="1"/>
</dbReference>
<name>A0ABW4TKA4_9ACTN</name>
<dbReference type="Pfam" id="PF13411">
    <property type="entry name" value="MerR_1"/>
    <property type="match status" value="1"/>
</dbReference>
<dbReference type="InterPro" id="IPR047057">
    <property type="entry name" value="MerR_fam"/>
</dbReference>
<dbReference type="SUPFAM" id="SSF46955">
    <property type="entry name" value="Putative DNA-binding domain"/>
    <property type="match status" value="1"/>
</dbReference>
<evidence type="ECO:0000256" key="1">
    <source>
        <dbReference type="ARBA" id="ARBA00023015"/>
    </source>
</evidence>
<dbReference type="PROSITE" id="PS50937">
    <property type="entry name" value="HTH_MERR_2"/>
    <property type="match status" value="1"/>
</dbReference>
<dbReference type="Proteomes" id="UP001597351">
    <property type="component" value="Unassembled WGS sequence"/>
</dbReference>
<comment type="caution">
    <text evidence="6">The sequence shown here is derived from an EMBL/GenBank/DDBJ whole genome shotgun (WGS) entry which is preliminary data.</text>
</comment>
<feature type="domain" description="HTH merR-type" evidence="4">
    <location>
        <begin position="1"/>
        <end position="70"/>
    </location>
</feature>
<sequence length="284" mass="30091">MYTVSRAGVLTGVPAATLRKWEQRYGVVAPARTEGNYRLYDDEAIRRLSAMRDLVDAGWSARDAARQVLDRTSVSPPRPQAGATTGDLGALTRCAVDFDALGLHRLLDEELAVGEPTDAVDGWLLPSLAKLGEAWARGEVSVAGEHFASAAVQRRLSRLYDEVPPAPVDAPRIVVGLPRGSRHELGVLAFAVVARSRGLDVTYLGSDLPVEAWVATTRAVVPRAAVVGVPLVEDLPAARELAGALAPLTQVLLGGAYQDRVEGVEPLGHRPGAAAADLALRLHG</sequence>
<keyword evidence="2" id="KW-0238">DNA-binding</keyword>
<evidence type="ECO:0000259" key="5">
    <source>
        <dbReference type="PROSITE" id="PS51332"/>
    </source>
</evidence>
<accession>A0ABW4TKA4</accession>
<organism evidence="6 7">
    <name type="scientific">Nocardioides aestuarii</name>
    <dbReference type="NCBI Taxonomy" id="252231"/>
    <lineage>
        <taxon>Bacteria</taxon>
        <taxon>Bacillati</taxon>
        <taxon>Actinomycetota</taxon>
        <taxon>Actinomycetes</taxon>
        <taxon>Propionibacteriales</taxon>
        <taxon>Nocardioidaceae</taxon>
        <taxon>Nocardioides</taxon>
    </lineage>
</organism>
<keyword evidence="3" id="KW-0804">Transcription</keyword>
<dbReference type="EMBL" id="JBHUGD010000003">
    <property type="protein sequence ID" value="MFD1946119.1"/>
    <property type="molecule type" value="Genomic_DNA"/>
</dbReference>